<keyword evidence="7" id="KW-1185">Reference proteome</keyword>
<feature type="chain" id="PRO_5035753355" evidence="5">
    <location>
        <begin position="23"/>
        <end position="325"/>
    </location>
</feature>
<accession>A0A8S1CRE9</accession>
<proteinExistence type="predicted"/>
<dbReference type="InterPro" id="IPR031152">
    <property type="entry name" value="PLXDC"/>
</dbReference>
<evidence type="ECO:0000256" key="2">
    <source>
        <dbReference type="ARBA" id="ARBA00022692"/>
    </source>
</evidence>
<evidence type="ECO:0000313" key="6">
    <source>
        <dbReference type="EMBL" id="CAB3371819.1"/>
    </source>
</evidence>
<gene>
    <name evidence="6" type="ORF">CLODIP_2_CD00441</name>
</gene>
<keyword evidence="4" id="KW-1133">Transmembrane helix</keyword>
<keyword evidence="2" id="KW-0812">Transmembrane</keyword>
<organism evidence="6 7">
    <name type="scientific">Cloeon dipterum</name>
    <dbReference type="NCBI Taxonomy" id="197152"/>
    <lineage>
        <taxon>Eukaryota</taxon>
        <taxon>Metazoa</taxon>
        <taxon>Ecdysozoa</taxon>
        <taxon>Arthropoda</taxon>
        <taxon>Hexapoda</taxon>
        <taxon>Insecta</taxon>
        <taxon>Pterygota</taxon>
        <taxon>Palaeoptera</taxon>
        <taxon>Ephemeroptera</taxon>
        <taxon>Pisciforma</taxon>
        <taxon>Baetidae</taxon>
        <taxon>Cloeon</taxon>
    </lineage>
</organism>
<comment type="subcellular location">
    <subcellularLocation>
        <location evidence="1">Membrane</location>
        <topology evidence="1">Single-pass type I membrane protein</topology>
    </subcellularLocation>
</comment>
<feature type="signal peptide" evidence="5">
    <location>
        <begin position="1"/>
        <end position="22"/>
    </location>
</feature>
<reference evidence="6 7" key="1">
    <citation type="submission" date="2020-04" db="EMBL/GenBank/DDBJ databases">
        <authorList>
            <person name="Alioto T."/>
            <person name="Alioto T."/>
            <person name="Gomez Garrido J."/>
        </authorList>
    </citation>
    <scope>NUCLEOTIDE SEQUENCE [LARGE SCALE GENOMIC DNA]</scope>
</reference>
<keyword evidence="4" id="KW-0472">Membrane</keyword>
<name>A0A8S1CRE9_9INSE</name>
<dbReference type="GO" id="GO:0016020">
    <property type="term" value="C:membrane"/>
    <property type="evidence" value="ECO:0007669"/>
    <property type="project" value="UniProtKB-SubCell"/>
</dbReference>
<evidence type="ECO:0000256" key="3">
    <source>
        <dbReference type="ARBA" id="ARBA00022729"/>
    </source>
</evidence>
<evidence type="ECO:0000313" key="7">
    <source>
        <dbReference type="Proteomes" id="UP000494165"/>
    </source>
</evidence>
<evidence type="ECO:0000256" key="4">
    <source>
        <dbReference type="ARBA" id="ARBA00022989"/>
    </source>
</evidence>
<dbReference type="PANTHER" id="PTHR13055">
    <property type="entry name" value="TUMOR ENDOTHELIAL MARKER 7 RELATED"/>
    <property type="match status" value="1"/>
</dbReference>
<protein>
    <submittedName>
        <fullName evidence="6">Uncharacterized protein</fullName>
    </submittedName>
</protein>
<keyword evidence="3 5" id="KW-0732">Signal</keyword>
<evidence type="ECO:0000256" key="1">
    <source>
        <dbReference type="ARBA" id="ARBA00004479"/>
    </source>
</evidence>
<sequence length="325" mass="36448">MGHLCNLLIVLMTVALISPISTDETTHLPNNSSSHHGIHLELKDQYNSTQSTIFNNELMVEMIWIDMDESGCNVPEHAPAVISLPSNFTIFGTEFAKIEVLRDGGIRSVDPKQRWSAIPLKKREFGLIPCNIRFQYEGNTLSIQWQFRNQVCNTVVPDVELSFQVTLYTTGRVDFIYKTIPLGYPVLDIDGNFGLSYQFKVPGSNDSFTLGLPLKFNKTVIQNDTIIVIKPQPLCSNFLNSSSCLVDSRNLRPPLLCFWCPAVGICSSKRDFLKEVWEDNSCDCHTKSGTNKFSNGHPDKCFGKFIAIKTLITTGGFAILWSILN</sequence>
<dbReference type="EMBL" id="CADEPI010000066">
    <property type="protein sequence ID" value="CAB3371819.1"/>
    <property type="molecule type" value="Genomic_DNA"/>
</dbReference>
<evidence type="ECO:0000256" key="5">
    <source>
        <dbReference type="SAM" id="SignalP"/>
    </source>
</evidence>
<dbReference type="PANTHER" id="PTHR13055:SF12">
    <property type="entry name" value="LD40707P"/>
    <property type="match status" value="1"/>
</dbReference>
<dbReference type="AlphaFoldDB" id="A0A8S1CRE9"/>
<dbReference type="Proteomes" id="UP000494165">
    <property type="component" value="Unassembled WGS sequence"/>
</dbReference>
<comment type="caution">
    <text evidence="6">The sequence shown here is derived from an EMBL/GenBank/DDBJ whole genome shotgun (WGS) entry which is preliminary data.</text>
</comment>